<organism evidence="7 8">
    <name type="scientific">Pandoraea norimbergensis</name>
    <dbReference type="NCBI Taxonomy" id="93219"/>
    <lineage>
        <taxon>Bacteria</taxon>
        <taxon>Pseudomonadati</taxon>
        <taxon>Pseudomonadota</taxon>
        <taxon>Betaproteobacteria</taxon>
        <taxon>Burkholderiales</taxon>
        <taxon>Burkholderiaceae</taxon>
        <taxon>Pandoraea</taxon>
    </lineage>
</organism>
<evidence type="ECO:0000313" key="8">
    <source>
        <dbReference type="Proteomes" id="UP000060277"/>
    </source>
</evidence>
<dbReference type="RefSeq" id="WP_058376537.1">
    <property type="nucleotide sequence ID" value="NZ_CP013480.3"/>
</dbReference>
<name>A0ABN4JF69_9BURK</name>
<keyword evidence="5" id="KW-0460">Magnesium</keyword>
<evidence type="ECO:0000256" key="1">
    <source>
        <dbReference type="ARBA" id="ARBA00022649"/>
    </source>
</evidence>
<dbReference type="EC" id="3.1.-.-" evidence="5"/>
<reference evidence="8" key="1">
    <citation type="submission" date="2015-12" db="EMBL/GenBank/DDBJ databases">
        <title>Complete genome sequence of Pandoraea norimbergensis DSM 11628.</title>
        <authorList>
            <person name="Ee R."/>
            <person name="Lim Y.-L."/>
            <person name="Yong D."/>
            <person name="Yin W.-F."/>
            <person name="Chan K.-G."/>
        </authorList>
    </citation>
    <scope>NUCLEOTIDE SEQUENCE [LARGE SCALE GENOMIC DNA]</scope>
    <source>
        <strain evidence="8">DSM 11628</strain>
    </source>
</reference>
<dbReference type="Pfam" id="PF01850">
    <property type="entry name" value="PIN"/>
    <property type="match status" value="1"/>
</dbReference>
<dbReference type="Proteomes" id="UP000060277">
    <property type="component" value="Chromosome"/>
</dbReference>
<evidence type="ECO:0000256" key="5">
    <source>
        <dbReference type="HAMAP-Rule" id="MF_00265"/>
    </source>
</evidence>
<feature type="domain" description="PIN" evidence="6">
    <location>
        <begin position="2"/>
        <end position="113"/>
    </location>
</feature>
<evidence type="ECO:0000259" key="6">
    <source>
        <dbReference type="Pfam" id="PF01850"/>
    </source>
</evidence>
<keyword evidence="1 5" id="KW-1277">Toxin-antitoxin system</keyword>
<comment type="function">
    <text evidence="5">Toxic component of a toxin-antitoxin (TA) system. An RNase.</text>
</comment>
<proteinExistence type="inferred from homology"/>
<protein>
    <recommendedName>
        <fullName evidence="5">Ribonuclease VapC</fullName>
        <shortName evidence="5">RNase VapC</shortName>
        <ecNumber evidence="5">3.1.-.-</ecNumber>
    </recommendedName>
    <alternativeName>
        <fullName evidence="5">Toxin VapC</fullName>
    </alternativeName>
</protein>
<dbReference type="EMBL" id="CP013480">
    <property type="protein sequence ID" value="ALS59613.1"/>
    <property type="molecule type" value="Genomic_DNA"/>
</dbReference>
<dbReference type="SUPFAM" id="SSF88723">
    <property type="entry name" value="PIN domain-like"/>
    <property type="match status" value="1"/>
</dbReference>
<dbReference type="InterPro" id="IPR022907">
    <property type="entry name" value="VapC_family"/>
</dbReference>
<feature type="binding site" evidence="5">
    <location>
        <position position="5"/>
    </location>
    <ligand>
        <name>Mg(2+)</name>
        <dbReference type="ChEBI" id="CHEBI:18420"/>
    </ligand>
</feature>
<comment type="similarity">
    <text evidence="5">Belongs to the PINc/VapC protein family.</text>
</comment>
<keyword evidence="2 5" id="KW-0540">Nuclease</keyword>
<comment type="cofactor">
    <cofactor evidence="5">
        <name>Mg(2+)</name>
        <dbReference type="ChEBI" id="CHEBI:18420"/>
    </cofactor>
</comment>
<keyword evidence="4 5" id="KW-0378">Hydrolase</keyword>
<gene>
    <name evidence="5" type="primary">vapC</name>
    <name evidence="7" type="ORF">AT302_07450</name>
</gene>
<dbReference type="InterPro" id="IPR002716">
    <property type="entry name" value="PIN_dom"/>
</dbReference>
<keyword evidence="3 5" id="KW-0479">Metal-binding</keyword>
<evidence type="ECO:0000313" key="7">
    <source>
        <dbReference type="EMBL" id="ALS59613.1"/>
    </source>
</evidence>
<accession>A0ABN4JF69</accession>
<keyword evidence="8" id="KW-1185">Reference proteome</keyword>
<evidence type="ECO:0000256" key="3">
    <source>
        <dbReference type="ARBA" id="ARBA00022723"/>
    </source>
</evidence>
<evidence type="ECO:0000256" key="2">
    <source>
        <dbReference type="ARBA" id="ARBA00022722"/>
    </source>
</evidence>
<keyword evidence="5" id="KW-0800">Toxin</keyword>
<dbReference type="Gene3D" id="3.40.50.1010">
    <property type="entry name" value="5'-nuclease"/>
    <property type="match status" value="1"/>
</dbReference>
<evidence type="ECO:0000256" key="4">
    <source>
        <dbReference type="ARBA" id="ARBA00022801"/>
    </source>
</evidence>
<dbReference type="InterPro" id="IPR029060">
    <property type="entry name" value="PIN-like_dom_sf"/>
</dbReference>
<dbReference type="HAMAP" id="MF_00265">
    <property type="entry name" value="VapC_Nob1"/>
    <property type="match status" value="1"/>
</dbReference>
<sequence>MILVDTSIWIDHLRAGDATLVALLESGRVLAHPYVIGELALGSLKNRSAVIPTLNYLPKATVATDSEVLRFIDEQPLFGLGIGYVDAHLLAATRLTPGTALWTRDKRLAAIAESLSLAAKLSH</sequence>
<feature type="binding site" evidence="5">
    <location>
        <position position="86"/>
    </location>
    <ligand>
        <name>Mg(2+)</name>
        <dbReference type="ChEBI" id="CHEBI:18420"/>
    </ligand>
</feature>